<keyword evidence="1" id="KW-0378">Hydrolase</keyword>
<dbReference type="VEuPathDB" id="FungiDB:PC110_g1184"/>
<accession>A0A8T1V1W1</accession>
<dbReference type="OrthoDB" id="258392at2759"/>
<dbReference type="SMART" id="SM00593">
    <property type="entry name" value="RUN"/>
    <property type="match status" value="1"/>
</dbReference>
<evidence type="ECO:0000259" key="3">
    <source>
        <dbReference type="PROSITE" id="PS50826"/>
    </source>
</evidence>
<dbReference type="Proteomes" id="UP000688947">
    <property type="component" value="Unassembled WGS sequence"/>
</dbReference>
<dbReference type="Pfam" id="PF00328">
    <property type="entry name" value="His_Phos_2"/>
    <property type="match status" value="1"/>
</dbReference>
<dbReference type="PROSITE" id="PS00616">
    <property type="entry name" value="HIS_ACID_PHOSPHAT_1"/>
    <property type="match status" value="1"/>
</dbReference>
<dbReference type="PANTHER" id="PTHR11567:SF110">
    <property type="entry name" value="2-PHOSPHOXYLOSE PHOSPHATASE 1"/>
    <property type="match status" value="1"/>
</dbReference>
<protein>
    <recommendedName>
        <fullName evidence="3">RUN domain-containing protein</fullName>
    </recommendedName>
</protein>
<dbReference type="PANTHER" id="PTHR11567">
    <property type="entry name" value="ACID PHOSPHATASE-RELATED"/>
    <property type="match status" value="1"/>
</dbReference>
<feature type="chain" id="PRO_5035835696" description="RUN domain-containing protein" evidence="2">
    <location>
        <begin position="21"/>
        <end position="787"/>
    </location>
</feature>
<evidence type="ECO:0000313" key="4">
    <source>
        <dbReference type="EMBL" id="KAG6972487.1"/>
    </source>
</evidence>
<dbReference type="AlphaFoldDB" id="A0A8T1V1W1"/>
<dbReference type="InterPro" id="IPR033379">
    <property type="entry name" value="Acid_Pase_AS"/>
</dbReference>
<feature type="domain" description="RUN" evidence="3">
    <location>
        <begin position="532"/>
        <end position="669"/>
    </location>
</feature>
<evidence type="ECO:0000256" key="1">
    <source>
        <dbReference type="ARBA" id="ARBA00022801"/>
    </source>
</evidence>
<dbReference type="CDD" id="cd17682">
    <property type="entry name" value="RUN_RUFY4_like"/>
    <property type="match status" value="1"/>
</dbReference>
<name>A0A8T1V1W1_9STRA</name>
<reference evidence="4" key="1">
    <citation type="submission" date="2021-01" db="EMBL/GenBank/DDBJ databases">
        <title>Phytophthora aleatoria, a newly-described species from Pinus radiata is distinct from Phytophthora cactorum isolates based on comparative genomics.</title>
        <authorList>
            <person name="Mcdougal R."/>
            <person name="Panda P."/>
            <person name="Williams N."/>
            <person name="Studholme D.J."/>
        </authorList>
    </citation>
    <scope>NUCLEOTIDE SEQUENCE</scope>
    <source>
        <strain evidence="4">NZFS 3830</strain>
    </source>
</reference>
<dbReference type="PROSITE" id="PS50826">
    <property type="entry name" value="RUN"/>
    <property type="match status" value="1"/>
</dbReference>
<organism evidence="4 5">
    <name type="scientific">Phytophthora cactorum</name>
    <dbReference type="NCBI Taxonomy" id="29920"/>
    <lineage>
        <taxon>Eukaryota</taxon>
        <taxon>Sar</taxon>
        <taxon>Stramenopiles</taxon>
        <taxon>Oomycota</taxon>
        <taxon>Peronosporomycetes</taxon>
        <taxon>Peronosporales</taxon>
        <taxon>Peronosporaceae</taxon>
        <taxon>Phytophthora</taxon>
    </lineage>
</organism>
<feature type="signal peptide" evidence="2">
    <location>
        <begin position="1"/>
        <end position="20"/>
    </location>
</feature>
<dbReference type="InterPro" id="IPR050645">
    <property type="entry name" value="Histidine_acid_phosphatase"/>
</dbReference>
<dbReference type="EMBL" id="JAENGZ010000034">
    <property type="protein sequence ID" value="KAG6972487.1"/>
    <property type="molecule type" value="Genomic_DNA"/>
</dbReference>
<dbReference type="InterPro" id="IPR004012">
    <property type="entry name" value="Run_dom"/>
</dbReference>
<dbReference type="InterPro" id="IPR000560">
    <property type="entry name" value="His_Pase_clade-2"/>
</dbReference>
<evidence type="ECO:0000256" key="2">
    <source>
        <dbReference type="SAM" id="SignalP"/>
    </source>
</evidence>
<sequence length="787" mass="87274">MRIPAILAAIASLMLSAVIADSADSELVMLISLSRHGSRAPNPTVKTHCPNNLPNVEAYSVPLEQLTERGMEQMEKVGDHIREVYKHRKTLEALADICGKVFYTGIDPVTAIKDVNDMFLFDQDEGHDPTPGLTSELVKDVSELAFQHLIERLYSTPTQITVAIGGFPQLLVRNLLEGASLNRNPENPKYLSYHGHRELMHGLGFMMGMKFNFEGLSQYNGSTPLHPASTLFFELHRKGGDHFVQLFVWSPFSPRTAVKLDTCELNCPLDDFTAIIENHIQSTGPWQDICDYHPVNVPAVKTVKTVKPMNVVVNDATIVEAKKEAPTESTSALWSMLTAGGLVALGAVGATTYNRYMNRRGYQSLQEYDVGFQLLENETVVQDLGRFKAAEQGETDPNANASVLPHSPQLEALDPTTEGRFDNVKPESVYTLRWDNSYSLVRHKQVQYRFLVTSNRVVAAAELAVQESQSRSQRRARRAAAGMPLAHLAKTLEKERAMNDEKRKVANERVAAKLEQAVMDIVSIFIAKPDSPLHEGAVRPFILALEAVLCNGIKEKFLDVWPEAPFYEFLLETQHVLRDDMGIVAEVQAGEPPPNFQHLGWNKSRSFLLLALNKGILQRAFENLIKRRVVVEKYYEPRALLYKYEDARKIASFLSALNGVTFLLAVYPPDEGDEEDQPHFPRNLKQFLLDVKVAKTLLFRKGLSFASEANALLPHAYVGSIVATKFGAGVITALRVTDKRIEAVNGVKSDGSSTTVQPAARGGASFQIAISAGQFQEIIAPMIPTGS</sequence>
<evidence type="ECO:0000313" key="5">
    <source>
        <dbReference type="Proteomes" id="UP000688947"/>
    </source>
</evidence>
<comment type="caution">
    <text evidence="4">The sequence shown here is derived from an EMBL/GenBank/DDBJ whole genome shotgun (WGS) entry which is preliminary data.</text>
</comment>
<dbReference type="GO" id="GO:0016791">
    <property type="term" value="F:phosphatase activity"/>
    <property type="evidence" value="ECO:0007669"/>
    <property type="project" value="TreeGrafter"/>
</dbReference>
<dbReference type="VEuPathDB" id="FungiDB:PC110_g1222"/>
<proteinExistence type="predicted"/>
<keyword evidence="2" id="KW-0732">Signal</keyword>
<dbReference type="Pfam" id="PF02759">
    <property type="entry name" value="RUN"/>
    <property type="match status" value="1"/>
</dbReference>
<gene>
    <name evidence="4" type="ORF">JG687_00001452</name>
</gene>